<name>A0A2A8D007_9BACT</name>
<sequence length="191" mass="20878">MDVATTGVPVEREFPLSLLPTRCMHQSPSSPSNGSPSTDSSGPIRSALEAFFETSGWPVDAVDKPRPALQSEFEGEDDTWMCYAIALEEADQALFYSVYPDAVPQDRLGAVAEFITRVNFDLPIGNFELGLDTGELRMKTSIDVADDDVSVALVRNLVTANVVVMNRYVPGLRRVAFEHEAPVDVLRDLSA</sequence>
<accession>A0A2A8D007</accession>
<gene>
    <name evidence="2" type="ORF">CRI94_03785</name>
</gene>
<dbReference type="OrthoDB" id="1492177at2"/>
<proteinExistence type="predicted"/>
<comment type="caution">
    <text evidence="2">The sequence shown here is derived from an EMBL/GenBank/DDBJ whole genome shotgun (WGS) entry which is preliminary data.</text>
</comment>
<organism evidence="2 3">
    <name type="scientific">Longibacter salinarum</name>
    <dbReference type="NCBI Taxonomy" id="1850348"/>
    <lineage>
        <taxon>Bacteria</taxon>
        <taxon>Pseudomonadati</taxon>
        <taxon>Rhodothermota</taxon>
        <taxon>Rhodothermia</taxon>
        <taxon>Rhodothermales</taxon>
        <taxon>Salisaetaceae</taxon>
        <taxon>Longibacter</taxon>
    </lineage>
</organism>
<reference evidence="2 3" key="1">
    <citation type="submission" date="2017-10" db="EMBL/GenBank/DDBJ databases">
        <title>Draft genome of Longibacter Salinarum.</title>
        <authorList>
            <person name="Goh K.M."/>
            <person name="Shamsir M.S."/>
            <person name="Lim S.W."/>
        </authorList>
    </citation>
    <scope>NUCLEOTIDE SEQUENCE [LARGE SCALE GENOMIC DNA]</scope>
    <source>
        <strain evidence="2 3">KCTC 52045</strain>
    </source>
</reference>
<keyword evidence="3" id="KW-1185">Reference proteome</keyword>
<dbReference type="InterPro" id="IPR019660">
    <property type="entry name" value="Put_sensory_transdc_reg_YbjN"/>
</dbReference>
<dbReference type="EMBL" id="PDEQ01000002">
    <property type="protein sequence ID" value="PEN14173.1"/>
    <property type="molecule type" value="Genomic_DNA"/>
</dbReference>
<dbReference type="Proteomes" id="UP000220102">
    <property type="component" value="Unassembled WGS sequence"/>
</dbReference>
<dbReference type="Pfam" id="PF10722">
    <property type="entry name" value="YbjN"/>
    <property type="match status" value="1"/>
</dbReference>
<dbReference type="AlphaFoldDB" id="A0A2A8D007"/>
<feature type="compositionally biased region" description="Low complexity" evidence="1">
    <location>
        <begin position="27"/>
        <end position="43"/>
    </location>
</feature>
<evidence type="ECO:0000313" key="2">
    <source>
        <dbReference type="EMBL" id="PEN14173.1"/>
    </source>
</evidence>
<evidence type="ECO:0000256" key="1">
    <source>
        <dbReference type="SAM" id="MobiDB-lite"/>
    </source>
</evidence>
<protein>
    <recommendedName>
        <fullName evidence="4">YbjN domain-containing protein</fullName>
    </recommendedName>
</protein>
<evidence type="ECO:0000313" key="3">
    <source>
        <dbReference type="Proteomes" id="UP000220102"/>
    </source>
</evidence>
<evidence type="ECO:0008006" key="4">
    <source>
        <dbReference type="Google" id="ProtNLM"/>
    </source>
</evidence>
<feature type="region of interest" description="Disordered" evidence="1">
    <location>
        <begin position="21"/>
        <end position="43"/>
    </location>
</feature>